<sequence>MNRLLTSYKLSLVFPLKAFSCVSGMNMAFKDDEKNMVSIHSDHVKEFYTMPIKYVTRPLPPELDENKVKSLMDTLENPNTEQQVPPIDVLWIQGREGGNYYFSFGGCHRYEAHMRLKRENIKVKLISSTVESLQTYLGSSAPDLK</sequence>
<keyword evidence="6" id="KW-0560">Oxidoreductase</keyword>
<dbReference type="Gene3D" id="3.90.1530.10">
    <property type="entry name" value="Conserved hypothetical protein from pyrococcus furiosus pfu- 392566-001, ParB domain"/>
    <property type="match status" value="1"/>
</dbReference>
<feature type="domain" description="ParB-like N-terminal" evidence="9">
    <location>
        <begin position="47"/>
        <end position="140"/>
    </location>
</feature>
<organism evidence="10 11">
    <name type="scientific">Clavelina lepadiformis</name>
    <name type="common">Light-bulb sea squirt</name>
    <name type="synonym">Ascidia lepadiformis</name>
    <dbReference type="NCBI Taxonomy" id="159417"/>
    <lineage>
        <taxon>Eukaryota</taxon>
        <taxon>Metazoa</taxon>
        <taxon>Chordata</taxon>
        <taxon>Tunicata</taxon>
        <taxon>Ascidiacea</taxon>
        <taxon>Aplousobranchia</taxon>
        <taxon>Clavelinidae</taxon>
        <taxon>Clavelina</taxon>
    </lineage>
</organism>
<evidence type="ECO:0000256" key="4">
    <source>
        <dbReference type="ARBA" id="ARBA00022840"/>
    </source>
</evidence>
<evidence type="ECO:0000256" key="1">
    <source>
        <dbReference type="ARBA" id="ARBA00009609"/>
    </source>
</evidence>
<dbReference type="SUPFAM" id="SSF110849">
    <property type="entry name" value="ParB/Sulfiredoxin"/>
    <property type="match status" value="1"/>
</dbReference>
<evidence type="ECO:0000259" key="9">
    <source>
        <dbReference type="Pfam" id="PF02195"/>
    </source>
</evidence>
<evidence type="ECO:0000313" key="11">
    <source>
        <dbReference type="Proteomes" id="UP001642483"/>
    </source>
</evidence>
<evidence type="ECO:0000313" key="10">
    <source>
        <dbReference type="EMBL" id="CAK8673732.1"/>
    </source>
</evidence>
<evidence type="ECO:0000256" key="3">
    <source>
        <dbReference type="ARBA" id="ARBA00022741"/>
    </source>
</evidence>
<dbReference type="CDD" id="cd16395">
    <property type="entry name" value="Srx"/>
    <property type="match status" value="1"/>
</dbReference>
<reference evidence="10 11" key="1">
    <citation type="submission" date="2024-02" db="EMBL/GenBank/DDBJ databases">
        <authorList>
            <person name="Daric V."/>
            <person name="Darras S."/>
        </authorList>
    </citation>
    <scope>NUCLEOTIDE SEQUENCE [LARGE SCALE GENOMIC DNA]</scope>
</reference>
<comment type="catalytic activity">
    <reaction evidence="8">
        <text>S-hydroxy-S-oxy-L-cysteinyl-[peroxiredoxin] + [protein]-dithiol + ATP = S-hydroxy-L-cysteinyl-[peroxiredoxin] + [protein]-disulfide + ADP + phosphate</text>
        <dbReference type="Rhea" id="RHEA:17545"/>
        <dbReference type="Rhea" id="RHEA-COMP:10593"/>
        <dbReference type="Rhea" id="RHEA-COMP:10594"/>
        <dbReference type="Rhea" id="RHEA-COMP:13681"/>
        <dbReference type="Rhea" id="RHEA-COMP:17976"/>
        <dbReference type="ChEBI" id="CHEBI:29950"/>
        <dbReference type="ChEBI" id="CHEBI:30616"/>
        <dbReference type="ChEBI" id="CHEBI:43474"/>
        <dbReference type="ChEBI" id="CHEBI:50058"/>
        <dbReference type="ChEBI" id="CHEBI:61973"/>
        <dbReference type="ChEBI" id="CHEBI:61974"/>
        <dbReference type="ChEBI" id="CHEBI:456216"/>
        <dbReference type="EC" id="1.8.98.2"/>
    </reaction>
</comment>
<keyword evidence="7" id="KW-1015">Disulfide bond</keyword>
<keyword evidence="4" id="KW-0067">ATP-binding</keyword>
<dbReference type="Proteomes" id="UP001642483">
    <property type="component" value="Unassembled WGS sequence"/>
</dbReference>
<comment type="similarity">
    <text evidence="1">Belongs to the sulfiredoxin family.</text>
</comment>
<keyword evidence="5" id="KW-0049">Antioxidant</keyword>
<dbReference type="InterPro" id="IPR003115">
    <property type="entry name" value="ParB_N"/>
</dbReference>
<keyword evidence="3" id="KW-0547">Nucleotide-binding</keyword>
<name>A0ABP0F669_CLALP</name>
<dbReference type="EMBL" id="CAWYQH010000002">
    <property type="protein sequence ID" value="CAK8673732.1"/>
    <property type="molecule type" value="Genomic_DNA"/>
</dbReference>
<dbReference type="EC" id="1.8.98.2" evidence="2"/>
<dbReference type="InterPro" id="IPR036086">
    <property type="entry name" value="ParB/Sulfiredoxin_sf"/>
</dbReference>
<accession>A0ABP0F669</accession>
<evidence type="ECO:0000256" key="5">
    <source>
        <dbReference type="ARBA" id="ARBA00022862"/>
    </source>
</evidence>
<comment type="caution">
    <text evidence="10">The sequence shown here is derived from an EMBL/GenBank/DDBJ whole genome shotgun (WGS) entry which is preliminary data.</text>
</comment>
<dbReference type="InterPro" id="IPR016692">
    <property type="entry name" value="Sulfiredoxin"/>
</dbReference>
<evidence type="ECO:0000256" key="2">
    <source>
        <dbReference type="ARBA" id="ARBA00013055"/>
    </source>
</evidence>
<dbReference type="PANTHER" id="PTHR21348">
    <property type="match status" value="1"/>
</dbReference>
<keyword evidence="11" id="KW-1185">Reference proteome</keyword>
<dbReference type="Pfam" id="PF02195">
    <property type="entry name" value="ParB_N"/>
    <property type="match status" value="1"/>
</dbReference>
<gene>
    <name evidence="10" type="ORF">CVLEPA_LOCUS3495</name>
</gene>
<dbReference type="PANTHER" id="PTHR21348:SF2">
    <property type="entry name" value="SULFIREDOXIN-1"/>
    <property type="match status" value="1"/>
</dbReference>
<proteinExistence type="inferred from homology"/>
<evidence type="ECO:0000256" key="8">
    <source>
        <dbReference type="ARBA" id="ARBA00047514"/>
    </source>
</evidence>
<protein>
    <recommendedName>
        <fullName evidence="2">sulfiredoxin</fullName>
        <ecNumber evidence="2">1.8.98.2</ecNumber>
    </recommendedName>
</protein>
<evidence type="ECO:0000256" key="7">
    <source>
        <dbReference type="ARBA" id="ARBA00023157"/>
    </source>
</evidence>
<evidence type="ECO:0000256" key="6">
    <source>
        <dbReference type="ARBA" id="ARBA00023002"/>
    </source>
</evidence>